<feature type="region of interest" description="Disordered" evidence="6">
    <location>
        <begin position="208"/>
        <end position="228"/>
    </location>
</feature>
<feature type="region of interest" description="Disordered" evidence="6">
    <location>
        <begin position="367"/>
        <end position="389"/>
    </location>
</feature>
<dbReference type="GO" id="GO:0017177">
    <property type="term" value="C:glucosidase II complex"/>
    <property type="evidence" value="ECO:0007669"/>
    <property type="project" value="TreeGrafter"/>
</dbReference>
<dbReference type="PANTHER" id="PTHR12630:SF1">
    <property type="entry name" value="GLUCOSIDASE 2 SUBUNIT BETA"/>
    <property type="match status" value="1"/>
</dbReference>
<dbReference type="SUPFAM" id="SSF57424">
    <property type="entry name" value="LDL receptor-like module"/>
    <property type="match status" value="1"/>
</dbReference>
<evidence type="ECO:0000256" key="6">
    <source>
        <dbReference type="SAM" id="MobiDB-lite"/>
    </source>
</evidence>
<dbReference type="Proteomes" id="UP000015100">
    <property type="component" value="Unassembled WGS sequence"/>
</dbReference>
<evidence type="ECO:0000256" key="5">
    <source>
        <dbReference type="SAM" id="Coils"/>
    </source>
</evidence>
<sequence>MKSLLLLSLPLALVEGAQKPINDGAWALPRGVNPSLTDKYRPNSKSQFTCLSSGTKIPYSLVNDDFCDCPDGSDEPGTAACSHLNHSVNPLPGFFCANKGHVPAYIPFSRINDGICDYDVCCDGSDEWMGVGGVKCTDKCEIIGKEARKAAAEAKALYESGVRSFRNLIAKAALLKKEAEDKTIALKGEIVRAEALVEERKKTLKEAEVEEKSRLAASGGDAGPAGSKHQQLLKFAQDRLQEYKENLRTLQAQKETLEYQLESAEKILSTFKDEYNPNFNDEGVKRAVKSWEDYLSMKPVKDENEADFKADVETLMHEEVNWDDWQPEPDPIVEDMYAIESLLPPFLRSWAHSQLNGLRDTLVENGLLAPRKPPSSSSSGSSNTPALSPHLQKLTDDLANAEQALNTKRSDLTNLETDVSKDYGPQGVFRSIKDGCVEAESGEYTYSFCHMARATQKNRDGSSTHLGDWTGFEKRFDEEIEKDVLVVKYERGMRCWNGPERSAYVYLRCSAEEKLLTVAETEKCVYKYVATSPAACGEADAAAGELPSQEEGWPGSS</sequence>
<dbReference type="OrthoDB" id="28322at2759"/>
<keyword evidence="5" id="KW-0175">Coiled coil</keyword>
<gene>
    <name evidence="9" type="ORF">H072_10613</name>
</gene>
<dbReference type="SMART" id="SM00192">
    <property type="entry name" value="LDLa"/>
    <property type="match status" value="1"/>
</dbReference>
<dbReference type="EMBL" id="AQGS01001000">
    <property type="protein sequence ID" value="EPS35970.1"/>
    <property type="molecule type" value="Genomic_DNA"/>
</dbReference>
<dbReference type="InterPro" id="IPR044865">
    <property type="entry name" value="MRH_dom"/>
</dbReference>
<evidence type="ECO:0000313" key="9">
    <source>
        <dbReference type="EMBL" id="EPS35970.1"/>
    </source>
</evidence>
<evidence type="ECO:0000313" key="10">
    <source>
        <dbReference type="Proteomes" id="UP000015100"/>
    </source>
</evidence>
<feature type="coiled-coil region" evidence="5">
    <location>
        <begin position="391"/>
        <end position="418"/>
    </location>
</feature>
<dbReference type="CDD" id="cd00112">
    <property type="entry name" value="LDLa"/>
    <property type="match status" value="1"/>
</dbReference>
<organism evidence="9 10">
    <name type="scientific">Dactylellina haptotyla (strain CBS 200.50)</name>
    <name type="common">Nematode-trapping fungus</name>
    <name type="synonym">Monacrosporium haptotylum</name>
    <dbReference type="NCBI Taxonomy" id="1284197"/>
    <lineage>
        <taxon>Eukaryota</taxon>
        <taxon>Fungi</taxon>
        <taxon>Dikarya</taxon>
        <taxon>Ascomycota</taxon>
        <taxon>Pezizomycotina</taxon>
        <taxon>Orbiliomycetes</taxon>
        <taxon>Orbiliales</taxon>
        <taxon>Orbiliaceae</taxon>
        <taxon>Dactylellina</taxon>
    </lineage>
</organism>
<dbReference type="InterPro" id="IPR036607">
    <property type="entry name" value="PRKCSH"/>
</dbReference>
<dbReference type="STRING" id="1284197.S7ZZ00"/>
<keyword evidence="2 7" id="KW-0732">Signal</keyword>
<dbReference type="GO" id="GO:0006491">
    <property type="term" value="P:N-glycan processing"/>
    <property type="evidence" value="ECO:0007669"/>
    <property type="project" value="TreeGrafter"/>
</dbReference>
<dbReference type="InterPro" id="IPR002172">
    <property type="entry name" value="LDrepeatLR_classA_rpt"/>
</dbReference>
<dbReference type="PANTHER" id="PTHR12630">
    <property type="entry name" value="N-LINKED OLIGOSACCHARIDE PROCESSING"/>
    <property type="match status" value="1"/>
</dbReference>
<dbReference type="Gene3D" id="2.70.130.10">
    <property type="entry name" value="Mannose-6-phosphate receptor binding domain"/>
    <property type="match status" value="1"/>
</dbReference>
<feature type="compositionally biased region" description="Low complexity" evidence="6">
    <location>
        <begin position="216"/>
        <end position="227"/>
    </location>
</feature>
<dbReference type="PROSITE" id="PS51914">
    <property type="entry name" value="MRH"/>
    <property type="match status" value="1"/>
</dbReference>
<evidence type="ECO:0000259" key="8">
    <source>
        <dbReference type="PROSITE" id="PS51914"/>
    </source>
</evidence>
<dbReference type="Pfam" id="PF12999">
    <property type="entry name" value="PRKCSH-like"/>
    <property type="match status" value="1"/>
</dbReference>
<evidence type="ECO:0000256" key="4">
    <source>
        <dbReference type="ARBA" id="ARBA00023157"/>
    </source>
</evidence>
<feature type="compositionally biased region" description="Low complexity" evidence="6">
    <location>
        <begin position="374"/>
        <end position="389"/>
    </location>
</feature>
<dbReference type="Gene3D" id="4.10.400.10">
    <property type="entry name" value="Low-density Lipoprotein Receptor"/>
    <property type="match status" value="1"/>
</dbReference>
<comment type="caution">
    <text evidence="9">The sequence shown here is derived from an EMBL/GenBank/DDBJ whole genome shotgun (WGS) entry which is preliminary data.</text>
</comment>
<feature type="chain" id="PRO_5004560144" description="Glucosidase 2 subunit beta" evidence="7">
    <location>
        <begin position="17"/>
        <end position="557"/>
    </location>
</feature>
<dbReference type="OMA" id="YENGQHC"/>
<reference evidence="10" key="2">
    <citation type="submission" date="2013-04" db="EMBL/GenBank/DDBJ databases">
        <title>Genomic mechanisms accounting for the adaptation to parasitism in nematode-trapping fungi.</title>
        <authorList>
            <person name="Ahren D.G."/>
        </authorList>
    </citation>
    <scope>NUCLEOTIDE SEQUENCE [LARGE SCALE GENOMIC DNA]</scope>
    <source>
        <strain evidence="10">CBS 200.50</strain>
    </source>
</reference>
<keyword evidence="4" id="KW-1015">Disulfide bond</keyword>
<dbReference type="InterPro" id="IPR028146">
    <property type="entry name" value="PRKCSH_N"/>
</dbReference>
<proteinExistence type="predicted"/>
<dbReference type="eggNOG" id="KOG2397">
    <property type="taxonomic scope" value="Eukaryota"/>
</dbReference>
<evidence type="ECO:0000256" key="3">
    <source>
        <dbReference type="ARBA" id="ARBA00022824"/>
    </source>
</evidence>
<evidence type="ECO:0000256" key="1">
    <source>
        <dbReference type="ARBA" id="ARBA00022387"/>
    </source>
</evidence>
<name>S7ZZ00_DACHA</name>
<dbReference type="Pfam" id="PF13015">
    <property type="entry name" value="PRKCSH_1"/>
    <property type="match status" value="1"/>
</dbReference>
<keyword evidence="10" id="KW-1185">Reference proteome</keyword>
<dbReference type="SUPFAM" id="SSF50911">
    <property type="entry name" value="Mannose 6-phosphate receptor domain"/>
    <property type="match status" value="1"/>
</dbReference>
<dbReference type="InterPro" id="IPR036055">
    <property type="entry name" value="LDL_receptor-like_sf"/>
</dbReference>
<feature type="signal peptide" evidence="7">
    <location>
        <begin position="1"/>
        <end position="16"/>
    </location>
</feature>
<dbReference type="InterPro" id="IPR039794">
    <property type="entry name" value="Gtb1-like"/>
</dbReference>
<reference evidence="9 10" key="1">
    <citation type="journal article" date="2013" name="PLoS Genet.">
        <title>Genomic mechanisms accounting for the adaptation to parasitism in nematode-trapping fungi.</title>
        <authorList>
            <person name="Meerupati T."/>
            <person name="Andersson K.M."/>
            <person name="Friman E."/>
            <person name="Kumar D."/>
            <person name="Tunlid A."/>
            <person name="Ahren D."/>
        </authorList>
    </citation>
    <scope>NUCLEOTIDE SEQUENCE [LARGE SCALE GENOMIC DNA]</scope>
    <source>
        <strain evidence="9 10">CBS 200.50</strain>
    </source>
</reference>
<accession>S7ZZ00</accession>
<dbReference type="AlphaFoldDB" id="S7ZZ00"/>
<dbReference type="HOGENOM" id="CLU_016834_2_1_1"/>
<keyword evidence="3" id="KW-0256">Endoplasmic reticulum</keyword>
<evidence type="ECO:0000256" key="2">
    <source>
        <dbReference type="ARBA" id="ARBA00022729"/>
    </source>
</evidence>
<evidence type="ECO:0000256" key="7">
    <source>
        <dbReference type="SAM" id="SignalP"/>
    </source>
</evidence>
<feature type="domain" description="MRH" evidence="8">
    <location>
        <begin position="417"/>
        <end position="538"/>
    </location>
</feature>
<dbReference type="InterPro" id="IPR009011">
    <property type="entry name" value="Man6P_isomerase_rcpt-bd_dom_sf"/>
</dbReference>
<protein>
    <recommendedName>
        <fullName evidence="1">Glucosidase 2 subunit beta</fullName>
    </recommendedName>
</protein>